<gene>
    <name evidence="1" type="ORF">BO95DRAFT_443295</name>
</gene>
<evidence type="ECO:0000313" key="1">
    <source>
        <dbReference type="EMBL" id="RAH45373.1"/>
    </source>
</evidence>
<sequence>MVIRTLSQNPWETSTRSALVRISTHSLSISTSGPPRHPGSPVVLFFTGGGAPSALYLRLQRLLSVRHRVYFHDRAGYGDSELGPGDTGIHLGTMLTAQTAARELGELLDVIGVAPPYILLSHSYGAICARAFAGLFDPMQPSVAGMVLAESATELMFELFQPSVPPPAFTAIARGVDIEAVTHERERSRLTDQELAYVKAQLKKSARGSALENPRLSAKRLLREQQFARQVLGNAPLSVICADFTKDFRLIFEAGVRMGNGTRAEREECTRFFEQAQMFNDELRAGQLRLSGCNRFRKVLEEGHSLPITQPEILVEEVQWVVDHLKRRVPGH</sequence>
<dbReference type="Proteomes" id="UP000249057">
    <property type="component" value="Unassembled WGS sequence"/>
</dbReference>
<evidence type="ECO:0000313" key="2">
    <source>
        <dbReference type="Proteomes" id="UP000249057"/>
    </source>
</evidence>
<organism evidence="1 2">
    <name type="scientific">Aspergillus brunneoviolaceus CBS 621.78</name>
    <dbReference type="NCBI Taxonomy" id="1450534"/>
    <lineage>
        <taxon>Eukaryota</taxon>
        <taxon>Fungi</taxon>
        <taxon>Dikarya</taxon>
        <taxon>Ascomycota</taxon>
        <taxon>Pezizomycotina</taxon>
        <taxon>Eurotiomycetes</taxon>
        <taxon>Eurotiomycetidae</taxon>
        <taxon>Eurotiales</taxon>
        <taxon>Aspergillaceae</taxon>
        <taxon>Aspergillus</taxon>
        <taxon>Aspergillus subgen. Circumdati</taxon>
    </lineage>
</organism>
<proteinExistence type="predicted"/>
<reference evidence="1" key="1">
    <citation type="submission" date="2018-02" db="EMBL/GenBank/DDBJ databases">
        <title>The genomes of Aspergillus section Nigri reveals drivers in fungal speciation.</title>
        <authorList>
            <consortium name="DOE Joint Genome Institute"/>
            <person name="Vesth T.C."/>
            <person name="Nybo J."/>
            <person name="Theobald S."/>
            <person name="Brandl J."/>
            <person name="Frisvad J.C."/>
            <person name="Nielsen K.F."/>
            <person name="Lyhne E.K."/>
            <person name="Kogle M.E."/>
            <person name="Kuo A."/>
            <person name="Riley R."/>
            <person name="Clum A."/>
            <person name="Nolan M."/>
            <person name="Lipzen A."/>
            <person name="Salamov A."/>
            <person name="Henrissat B."/>
            <person name="Wiebenga A."/>
            <person name="De vries R.P."/>
            <person name="Grigoriev I.V."/>
            <person name="Mortensen U.H."/>
            <person name="Andersen M.R."/>
            <person name="Baker S.E."/>
        </authorList>
    </citation>
    <scope>NUCLEOTIDE SEQUENCE</scope>
    <source>
        <strain evidence="1">CBS 621.78</strain>
    </source>
</reference>
<accession>A0ACD1G816</accession>
<dbReference type="EMBL" id="KZ825346">
    <property type="protein sequence ID" value="RAH45373.1"/>
    <property type="molecule type" value="Genomic_DNA"/>
</dbReference>
<name>A0ACD1G816_9EURO</name>
<keyword evidence="2" id="KW-1185">Reference proteome</keyword>
<protein>
    <submittedName>
        <fullName evidence="1">Alpha/beta-hydrolase</fullName>
    </submittedName>
</protein>